<dbReference type="Gene3D" id="2.120.10.90">
    <property type="entry name" value="DNA gyrase/topoisomerase IV, subunit A, C-terminal"/>
    <property type="match status" value="1"/>
</dbReference>
<gene>
    <name evidence="18" type="ORF">BC739_001279</name>
</gene>
<dbReference type="InterPro" id="IPR006141">
    <property type="entry name" value="Intein_N"/>
</dbReference>
<dbReference type="SUPFAM" id="SSF51294">
    <property type="entry name" value="Hedgehog/intein (Hint) domain"/>
    <property type="match status" value="2"/>
</dbReference>
<evidence type="ECO:0000256" key="13">
    <source>
        <dbReference type="ARBA" id="ARBA00026190"/>
    </source>
</evidence>
<evidence type="ECO:0000256" key="12">
    <source>
        <dbReference type="ARBA" id="ARBA00023235"/>
    </source>
</evidence>
<evidence type="ECO:0000256" key="6">
    <source>
        <dbReference type="ARBA" id="ARBA00022741"/>
    </source>
</evidence>
<evidence type="ECO:0000256" key="15">
    <source>
        <dbReference type="SAM" id="MobiDB-lite"/>
    </source>
</evidence>
<proteinExistence type="inferred from homology"/>
<evidence type="ECO:0000313" key="18">
    <source>
        <dbReference type="EMBL" id="MBA8924082.1"/>
    </source>
</evidence>
<feature type="region of interest" description="Disordered" evidence="15">
    <location>
        <begin position="1411"/>
        <end position="1431"/>
    </location>
</feature>
<keyword evidence="9" id="KW-0651">Protein splicing</keyword>
<dbReference type="SUPFAM" id="SSF55608">
    <property type="entry name" value="Homing endonucleases"/>
    <property type="match status" value="2"/>
</dbReference>
<feature type="region of interest" description="Disordered" evidence="15">
    <location>
        <begin position="1655"/>
        <end position="1694"/>
    </location>
</feature>
<keyword evidence="5" id="KW-0963">Cytoplasm</keyword>
<accession>A0ABR6BBI6</accession>
<protein>
    <recommendedName>
        <fullName evidence="13">DNA gyrase subunit A</fullName>
        <ecNumber evidence="4">5.6.2.2</ecNumber>
    </recommendedName>
</protein>
<dbReference type="EC" id="5.6.2.2" evidence="4"/>
<keyword evidence="10 14" id="KW-0799">Topoisomerase</keyword>
<dbReference type="InterPro" id="IPR035516">
    <property type="entry name" value="Gyrase/topoIV_suA_C"/>
</dbReference>
<organism evidence="18 19">
    <name type="scientific">Kutzneria viridogrisea</name>
    <dbReference type="NCBI Taxonomy" id="47990"/>
    <lineage>
        <taxon>Bacteria</taxon>
        <taxon>Bacillati</taxon>
        <taxon>Actinomycetota</taxon>
        <taxon>Actinomycetes</taxon>
        <taxon>Pseudonocardiales</taxon>
        <taxon>Pseudonocardiaceae</taxon>
        <taxon>Kutzneria</taxon>
    </lineage>
</organism>
<feature type="domain" description="DOD-type homing endonuclease" evidence="16">
    <location>
        <begin position="697"/>
        <end position="841"/>
    </location>
</feature>
<dbReference type="PRINTS" id="PR00379">
    <property type="entry name" value="INTEIN"/>
</dbReference>
<feature type="compositionally biased region" description="Basic and acidic residues" evidence="15">
    <location>
        <begin position="1416"/>
        <end position="1429"/>
    </location>
</feature>
<dbReference type="CDD" id="cd00081">
    <property type="entry name" value="Hint"/>
    <property type="match status" value="1"/>
</dbReference>
<dbReference type="SUPFAM" id="SSF101904">
    <property type="entry name" value="GyrA/ParC C-terminal domain-like"/>
    <property type="match status" value="1"/>
</dbReference>
<reference evidence="18 19" key="1">
    <citation type="submission" date="2020-08" db="EMBL/GenBank/DDBJ databases">
        <title>Genomic Encyclopedia of Archaeal and Bacterial Type Strains, Phase II (KMG-II): from individual species to whole genera.</title>
        <authorList>
            <person name="Goeker M."/>
        </authorList>
    </citation>
    <scope>NUCLEOTIDE SEQUENCE [LARGE SCALE GENOMIC DNA]</scope>
    <source>
        <strain evidence="18 19">DSM 43850</strain>
    </source>
</reference>
<dbReference type="NCBIfam" id="TIGR01443">
    <property type="entry name" value="intein_Cterm"/>
    <property type="match status" value="1"/>
</dbReference>
<dbReference type="Gene3D" id="1.10.268.10">
    <property type="entry name" value="Topoisomerase, domain 3"/>
    <property type="match status" value="1"/>
</dbReference>
<evidence type="ECO:0000256" key="10">
    <source>
        <dbReference type="ARBA" id="ARBA00023029"/>
    </source>
</evidence>
<evidence type="ECO:0000256" key="2">
    <source>
        <dbReference type="ARBA" id="ARBA00001978"/>
    </source>
</evidence>
<name>A0ABR6BBI6_9PSEU</name>
<dbReference type="InterPro" id="IPR003587">
    <property type="entry name" value="Hint_dom_N"/>
</dbReference>
<evidence type="ECO:0000256" key="8">
    <source>
        <dbReference type="ARBA" id="ARBA00022840"/>
    </source>
</evidence>
<evidence type="ECO:0000256" key="14">
    <source>
        <dbReference type="PROSITE-ProRule" id="PRU01384"/>
    </source>
</evidence>
<evidence type="ECO:0000256" key="4">
    <source>
        <dbReference type="ARBA" id="ARBA00012895"/>
    </source>
</evidence>
<keyword evidence="11 14" id="KW-0238">DNA-binding</keyword>
<evidence type="ECO:0000256" key="9">
    <source>
        <dbReference type="ARBA" id="ARBA00023000"/>
    </source>
</evidence>
<dbReference type="InterPro" id="IPR036844">
    <property type="entry name" value="Hint_dom_sf"/>
</dbReference>
<dbReference type="SMART" id="SM00306">
    <property type="entry name" value="HintN"/>
    <property type="match status" value="2"/>
</dbReference>
<dbReference type="InterPro" id="IPR004860">
    <property type="entry name" value="LAGLIDADG_dom"/>
</dbReference>
<dbReference type="Gene3D" id="3.90.199.10">
    <property type="entry name" value="Topoisomerase II, domain 5"/>
    <property type="match status" value="3"/>
</dbReference>
<dbReference type="PROSITE" id="PS50817">
    <property type="entry name" value="INTEIN_N_TER"/>
    <property type="match status" value="2"/>
</dbReference>
<dbReference type="SMART" id="SM00305">
    <property type="entry name" value="HintC"/>
    <property type="match status" value="2"/>
</dbReference>
<dbReference type="Pfam" id="PF00521">
    <property type="entry name" value="DNA_topoisoIV"/>
    <property type="match status" value="3"/>
</dbReference>
<dbReference type="EMBL" id="JACJID010000001">
    <property type="protein sequence ID" value="MBA8924082.1"/>
    <property type="molecule type" value="Genomic_DNA"/>
</dbReference>
<keyword evidence="8" id="KW-0067">ATP-binding</keyword>
<comment type="similarity">
    <text evidence="3">Belongs to the type II topoisomerase GyrA/ParC subunit family.</text>
</comment>
<dbReference type="PROSITE" id="PS50819">
    <property type="entry name" value="INTEIN_ENDONUCLEASE"/>
    <property type="match status" value="2"/>
</dbReference>
<sequence>MARRKDSTQNRVDHTAFDQAGAQVFDNSLKTEIEDSYLEYAYSVIHSRALPDARDGLKPVHRRILFSMNENGYRPTHAYVKSSRVVGDCFVRGALVSTPDGLRPIEDIELGEQVLDARGAAVPVTAVYENPVSELVRVTWSNGHTMLVTPGQRFRTVGEDLSLGWTEARALTGHRTVGYGRARGGVAPANREDLYSYVLGLIVAEGFAVDRAREADGRVRIHMCDVEPLDLAHGWAIANGVTVSRGKRVAKNPKHRDQHILTFARHEGLLEVATPLSDHKSVPASVLADRSAWIPFLAGLFDGDGYVRARNREVVFVSTSPRLIRQVYSMLADMGWHGHHWSQAKPNGHKTLYGLSLSGVDAAGLAGQLLTWSRIGYKQDNLRQLTEISYRYGGKQGHDRLPCREVMAEFSAAHLGGGWFRDTEGVAFRSSLSGVSGTPVRYGKDRHGSALADPVFSLARAEQDGWVDKLRRIGSPLADRLDALSGLSFLTVESVEPVEPDTTFDIQVGAEEHTFVVEGFAVHNCMGKYHPHGDTAIYDAMVRLAQDFSMNVPLIDGHGNFGSPDDGPAASRYCVVGDTRIRLADGSSARIGDLVNLPADSEADADFEVLDKDGKAVRVNKVFNSGVHPTLRVTTKSGFSLRGSENHLVLCLEAPMGVPLFQWRRLDELKPGAVVCIARNSWAQVVPTAREYMLGVLAGAWASEGFASENRAGFNNSDEHFFNEVLHAYDQVVGGRRYVANRQTRVDRKRIWELDVQDYAGGMDAFRASPLAEFIGHQARDKFVPEFVWNGGWGVKRAFLMAAFEGDGGVRVALDGFTVQYSTYSDRLAREVQELLAEFGVIARHCQYVRKSGSVEHRLVVSGLRNVKAYAERVGFLKTKQAKLDQLLRRSPLRTHRLSQDSVPFVADYVRGALDFDRRGSGRKWLTRHNFDRVERWETERLRIIDRIKDTEVLATILPIMDSGYRFEAVTEVESCAPAEVYSVRVDSADHSFLAGGFVNHNTEARMSAEAMQLVGELGEDTVDFRPNYDGSLLEPSVLPAAFPNLLVNGTSGIAVGMATNMIPHNMGEVIAAARWMISHPDATLDKLMEFVPGPDLPTGGSLLGLDEVRKAYETGRGVVRMRAKVEIGPLEGSRGRQAITVTELPYGVGPERIIEKITDEVTKSKRLSGIADVKDLTDRENGTRLVIECKVGVNPQALLADLYRLTPMEQSFGINNLVLVDGQPRTLGLKALLEVFLAHRYEVVTRRTRYRRRKREERLHLVEGLLKALLNIDKVIKLIRDSENAQAAKDGLMSRFGLSEIQATYILDTPLRRLTKYDRLELEAEQDKLRGEIAELTKILEDESVLKKLVSSELAKVAKEFPTERRTILMDGDLKEVLAASKPAGPLEVADDPCQVILSATGLVARTAAESEEVSEGRRRSGRAKHDAVSAMVHSTARGRVLLVTNLGRAFKTEVLPLPVLPEQVGTVSLSGGMAASELVPLEKGERVIGLAPLSEDNGGSPGLALGTRQGVVKVCAPEWPVRSEEFEVIGLREGDEVVGATWLTDGSESLVFVSSDASLLRYAASLVRPQGLKGGGMAGINLALDAETVFFGAVRTEDTGHGEPMVVTSTGVGVKVTPFSEYPSKGRATGGVRAQRFLKGESRLDVAWVGPRPAAAKANGSSVELPEVDQRRDGSGTPSAAPEVVGHLIERG</sequence>
<dbReference type="Pfam" id="PF14528">
    <property type="entry name" value="LAGLIDADG_3"/>
    <property type="match status" value="2"/>
</dbReference>
<evidence type="ECO:0000256" key="1">
    <source>
        <dbReference type="ARBA" id="ARBA00000185"/>
    </source>
</evidence>
<dbReference type="Proteomes" id="UP000517916">
    <property type="component" value="Unassembled WGS sequence"/>
</dbReference>
<keyword evidence="6" id="KW-0547">Nucleotide-binding</keyword>
<dbReference type="Gene3D" id="3.30.1360.40">
    <property type="match status" value="1"/>
</dbReference>
<dbReference type="InterPro" id="IPR013760">
    <property type="entry name" value="Topo_IIA-like_dom_sf"/>
</dbReference>
<dbReference type="InterPro" id="IPR004042">
    <property type="entry name" value="Intein_endonuc_central"/>
</dbReference>
<dbReference type="InterPro" id="IPR050220">
    <property type="entry name" value="Type_II_DNA_Topoisomerases"/>
</dbReference>
<evidence type="ECO:0000313" key="19">
    <source>
        <dbReference type="Proteomes" id="UP000517916"/>
    </source>
</evidence>
<comment type="caution">
    <text evidence="18">The sequence shown here is derived from an EMBL/GenBank/DDBJ whole genome shotgun (WGS) entry which is preliminary data.</text>
</comment>
<feature type="active site" description="O-(5'-phospho-DNA)-tyrosine intermediate" evidence="14">
    <location>
        <position position="573"/>
    </location>
</feature>
<dbReference type="PANTHER" id="PTHR43493:SF5">
    <property type="entry name" value="DNA GYRASE SUBUNIT A, CHLOROPLASTIC_MITOCHONDRIAL"/>
    <property type="match status" value="1"/>
</dbReference>
<dbReference type="InterPro" id="IPR030934">
    <property type="entry name" value="Intein_C"/>
</dbReference>
<evidence type="ECO:0000259" key="17">
    <source>
        <dbReference type="PROSITE" id="PS52040"/>
    </source>
</evidence>
<feature type="domain" description="Topo IIA-type catalytic" evidence="17">
    <location>
        <begin position="477"/>
        <end position="1383"/>
    </location>
</feature>
<dbReference type="Gene3D" id="3.10.28.10">
    <property type="entry name" value="Homing endonucleases"/>
    <property type="match status" value="2"/>
</dbReference>
<dbReference type="InterPro" id="IPR013758">
    <property type="entry name" value="Topo_IIA_A/C_ab"/>
</dbReference>
<dbReference type="InterPro" id="IPR006691">
    <property type="entry name" value="GyrA/parC_rep"/>
</dbReference>
<dbReference type="PROSITE" id="PS50818">
    <property type="entry name" value="INTEIN_C_TER"/>
    <property type="match status" value="2"/>
</dbReference>
<evidence type="ECO:0000256" key="7">
    <source>
        <dbReference type="ARBA" id="ARBA00022813"/>
    </source>
</evidence>
<dbReference type="NCBIfam" id="TIGR01445">
    <property type="entry name" value="intein_Nterm"/>
    <property type="match status" value="1"/>
</dbReference>
<dbReference type="PANTHER" id="PTHR43493">
    <property type="entry name" value="DNA GYRASE/TOPOISOMERASE SUBUNIT A"/>
    <property type="match status" value="1"/>
</dbReference>
<dbReference type="InterPro" id="IPR027434">
    <property type="entry name" value="Homing_endonucl"/>
</dbReference>
<feature type="domain" description="DOD-type homing endonuclease" evidence="16">
    <location>
        <begin position="198"/>
        <end position="336"/>
    </location>
</feature>
<dbReference type="InterPro" id="IPR006142">
    <property type="entry name" value="INTEIN"/>
</dbReference>
<keyword evidence="12 14" id="KW-0413">Isomerase</keyword>
<dbReference type="InterPro" id="IPR003586">
    <property type="entry name" value="Hint_dom_C"/>
</dbReference>
<comment type="function">
    <text evidence="2">A type II topoisomerase that negatively supercoils closed circular double-stranded (ds) DNA in an ATP-dependent manner to modulate DNA topology and maintain chromosomes in an underwound state. Negative supercoiling favors strand separation, and DNA replication, transcription, recombination and repair, all of which involve strand separation. Also able to catalyze the interconversion of other topological isomers of dsDNA rings, including catenanes and knotted rings. Type II topoisomerases break and join 2 DNA strands simultaneously in an ATP-dependent manner.</text>
</comment>
<keyword evidence="19" id="KW-1185">Reference proteome</keyword>
<dbReference type="SUPFAM" id="SSF56719">
    <property type="entry name" value="Type II DNA topoisomerase"/>
    <property type="match status" value="3"/>
</dbReference>
<evidence type="ECO:0000259" key="16">
    <source>
        <dbReference type="PROSITE" id="PS50819"/>
    </source>
</evidence>
<dbReference type="InterPro" id="IPR013757">
    <property type="entry name" value="Topo_IIA_A_a_sf"/>
</dbReference>
<keyword evidence="7" id="KW-0068">Autocatalytic cleavage</keyword>
<dbReference type="SMART" id="SM00434">
    <property type="entry name" value="TOP4c"/>
    <property type="match status" value="1"/>
</dbReference>
<dbReference type="Gene3D" id="2.170.16.10">
    <property type="entry name" value="Hedgehog/Intein (Hint) domain"/>
    <property type="match status" value="3"/>
</dbReference>
<dbReference type="InterPro" id="IPR002205">
    <property type="entry name" value="Topo_IIA_dom_A"/>
</dbReference>
<dbReference type="PROSITE" id="PS52040">
    <property type="entry name" value="TOPO_IIA"/>
    <property type="match status" value="1"/>
</dbReference>
<evidence type="ECO:0000256" key="5">
    <source>
        <dbReference type="ARBA" id="ARBA00022490"/>
    </source>
</evidence>
<comment type="catalytic activity">
    <reaction evidence="1 14">
        <text>ATP-dependent breakage, passage and rejoining of double-stranded DNA.</text>
        <dbReference type="EC" id="5.6.2.2"/>
    </reaction>
</comment>
<dbReference type="GO" id="GO:0003918">
    <property type="term" value="F:DNA topoisomerase type II (double strand cut, ATP-hydrolyzing) activity"/>
    <property type="evidence" value="ECO:0007669"/>
    <property type="project" value="UniProtKB-EC"/>
</dbReference>
<evidence type="ECO:0000256" key="11">
    <source>
        <dbReference type="ARBA" id="ARBA00023125"/>
    </source>
</evidence>
<dbReference type="CDD" id="cd00187">
    <property type="entry name" value="TOP4c"/>
    <property type="match status" value="1"/>
</dbReference>
<evidence type="ECO:0000256" key="3">
    <source>
        <dbReference type="ARBA" id="ARBA00008263"/>
    </source>
</evidence>
<dbReference type="Pfam" id="PF03989">
    <property type="entry name" value="DNA_gyraseA_C"/>
    <property type="match status" value="2"/>
</dbReference>